<gene>
    <name evidence="2" type="ORF">BU23DRAFT_565484</name>
</gene>
<feature type="compositionally biased region" description="Polar residues" evidence="1">
    <location>
        <begin position="209"/>
        <end position="221"/>
    </location>
</feature>
<organism evidence="2 3">
    <name type="scientific">Bimuria novae-zelandiae CBS 107.79</name>
    <dbReference type="NCBI Taxonomy" id="1447943"/>
    <lineage>
        <taxon>Eukaryota</taxon>
        <taxon>Fungi</taxon>
        <taxon>Dikarya</taxon>
        <taxon>Ascomycota</taxon>
        <taxon>Pezizomycotina</taxon>
        <taxon>Dothideomycetes</taxon>
        <taxon>Pleosporomycetidae</taxon>
        <taxon>Pleosporales</taxon>
        <taxon>Massarineae</taxon>
        <taxon>Didymosphaeriaceae</taxon>
        <taxon>Bimuria</taxon>
    </lineage>
</organism>
<feature type="compositionally biased region" description="Basic and acidic residues" evidence="1">
    <location>
        <begin position="98"/>
        <end position="115"/>
    </location>
</feature>
<dbReference type="OrthoDB" id="10431526at2759"/>
<dbReference type="Proteomes" id="UP000800036">
    <property type="component" value="Unassembled WGS sequence"/>
</dbReference>
<proteinExistence type="predicted"/>
<keyword evidence="3" id="KW-1185">Reference proteome</keyword>
<feature type="compositionally biased region" description="Basic and acidic residues" evidence="1">
    <location>
        <begin position="137"/>
        <end position="167"/>
    </location>
</feature>
<evidence type="ECO:0000313" key="3">
    <source>
        <dbReference type="Proteomes" id="UP000800036"/>
    </source>
</evidence>
<dbReference type="EMBL" id="ML976665">
    <property type="protein sequence ID" value="KAF1976806.1"/>
    <property type="molecule type" value="Genomic_DNA"/>
</dbReference>
<name>A0A6A5VPI9_9PLEO</name>
<feature type="compositionally biased region" description="Basic and acidic residues" evidence="1">
    <location>
        <begin position="176"/>
        <end position="185"/>
    </location>
</feature>
<protein>
    <submittedName>
        <fullName evidence="2">Uncharacterized protein</fullName>
    </submittedName>
</protein>
<evidence type="ECO:0000256" key="1">
    <source>
        <dbReference type="SAM" id="MobiDB-lite"/>
    </source>
</evidence>
<sequence>MLPLLASIAQHGWRETFRTVRDPDNVIKKLPPSPRKEYAQIQRRENKGRKTRTTAYQLIDAYDGERTYRRISNGSKGYKDDREALFVRETLVVRKKSVAKEEEKGQRERRREGRDMKRKSRSRSILLPPKAGNSRHRGGEDDPVETRRSSRFNHRADTASVRRDVRPNSDAGESVYEDHEGREDGIQSPFSQPDMDVRGSHAFVFGDDINTSSHPQDSGNSKSERCR</sequence>
<dbReference type="AlphaFoldDB" id="A0A6A5VPI9"/>
<feature type="region of interest" description="Disordered" evidence="1">
    <location>
        <begin position="97"/>
        <end position="227"/>
    </location>
</feature>
<accession>A0A6A5VPI9</accession>
<evidence type="ECO:0000313" key="2">
    <source>
        <dbReference type="EMBL" id="KAF1976806.1"/>
    </source>
</evidence>
<reference evidence="2" key="1">
    <citation type="journal article" date="2020" name="Stud. Mycol.">
        <title>101 Dothideomycetes genomes: a test case for predicting lifestyles and emergence of pathogens.</title>
        <authorList>
            <person name="Haridas S."/>
            <person name="Albert R."/>
            <person name="Binder M."/>
            <person name="Bloem J."/>
            <person name="Labutti K."/>
            <person name="Salamov A."/>
            <person name="Andreopoulos B."/>
            <person name="Baker S."/>
            <person name="Barry K."/>
            <person name="Bills G."/>
            <person name="Bluhm B."/>
            <person name="Cannon C."/>
            <person name="Castanera R."/>
            <person name="Culley D."/>
            <person name="Daum C."/>
            <person name="Ezra D."/>
            <person name="Gonzalez J."/>
            <person name="Henrissat B."/>
            <person name="Kuo A."/>
            <person name="Liang C."/>
            <person name="Lipzen A."/>
            <person name="Lutzoni F."/>
            <person name="Magnuson J."/>
            <person name="Mondo S."/>
            <person name="Nolan M."/>
            <person name="Ohm R."/>
            <person name="Pangilinan J."/>
            <person name="Park H.-J."/>
            <person name="Ramirez L."/>
            <person name="Alfaro M."/>
            <person name="Sun H."/>
            <person name="Tritt A."/>
            <person name="Yoshinaga Y."/>
            <person name="Zwiers L.-H."/>
            <person name="Turgeon B."/>
            <person name="Goodwin S."/>
            <person name="Spatafora J."/>
            <person name="Crous P."/>
            <person name="Grigoriev I."/>
        </authorList>
    </citation>
    <scope>NUCLEOTIDE SEQUENCE</scope>
    <source>
        <strain evidence="2">CBS 107.79</strain>
    </source>
</reference>